<keyword evidence="3" id="KW-1185">Reference proteome</keyword>
<evidence type="ECO:0000313" key="3">
    <source>
        <dbReference type="Proteomes" id="UP000611554"/>
    </source>
</evidence>
<proteinExistence type="predicted"/>
<evidence type="ECO:0000256" key="1">
    <source>
        <dbReference type="SAM" id="MobiDB-lite"/>
    </source>
</evidence>
<accession>A0ABQ2R9K5</accession>
<protein>
    <submittedName>
        <fullName evidence="2">Uncharacterized protein</fullName>
    </submittedName>
</protein>
<dbReference type="Proteomes" id="UP000611554">
    <property type="component" value="Unassembled WGS sequence"/>
</dbReference>
<comment type="caution">
    <text evidence="2">The sequence shown here is derived from an EMBL/GenBank/DDBJ whole genome shotgun (WGS) entry which is preliminary data.</text>
</comment>
<evidence type="ECO:0000313" key="2">
    <source>
        <dbReference type="EMBL" id="GGQ17886.1"/>
    </source>
</evidence>
<reference evidence="3" key="1">
    <citation type="journal article" date="2019" name="Int. J. Syst. Evol. Microbiol.">
        <title>The Global Catalogue of Microorganisms (GCM) 10K type strain sequencing project: providing services to taxonomists for standard genome sequencing and annotation.</title>
        <authorList>
            <consortium name="The Broad Institute Genomics Platform"/>
            <consortium name="The Broad Institute Genome Sequencing Center for Infectious Disease"/>
            <person name="Wu L."/>
            <person name="Ma J."/>
        </authorList>
    </citation>
    <scope>NUCLEOTIDE SEQUENCE [LARGE SCALE GENOMIC DNA]</scope>
    <source>
        <strain evidence="3">JCM 3115</strain>
    </source>
</reference>
<organism evidence="2 3">
    <name type="scientific">Streptosporangium pseudovulgare</name>
    <dbReference type="NCBI Taxonomy" id="35765"/>
    <lineage>
        <taxon>Bacteria</taxon>
        <taxon>Bacillati</taxon>
        <taxon>Actinomycetota</taxon>
        <taxon>Actinomycetes</taxon>
        <taxon>Streptosporangiales</taxon>
        <taxon>Streptosporangiaceae</taxon>
        <taxon>Streptosporangium</taxon>
    </lineage>
</organism>
<sequence>MTPPLPEESGFSLSSAEVGDGQALPVPNTGTISMKRFPHRVNPAVPSLDLMEVLDGLADERLRLELLLIEALHREAERLAAQAGLT</sequence>
<gene>
    <name evidence="2" type="ORF">GCM10010140_55310</name>
</gene>
<dbReference type="EMBL" id="BMQJ01000015">
    <property type="protein sequence ID" value="GGQ17886.1"/>
    <property type="molecule type" value="Genomic_DNA"/>
</dbReference>
<name>A0ABQ2R9K5_9ACTN</name>
<feature type="region of interest" description="Disordered" evidence="1">
    <location>
        <begin position="1"/>
        <end position="31"/>
    </location>
</feature>